<sequence>MECKDCNCASCALSNFFQQQDELIQPSLNAFARKLILEDPNKQKWIPFSFGFKPKLGHLCLNAAFLEKFKIVVWHDREMGLPQFNLEDLSNGFGRVDIGFL</sequence>
<organism evidence="1">
    <name type="scientific">Manihot esculenta</name>
    <name type="common">Cassava</name>
    <name type="synonym">Jatropha manihot</name>
    <dbReference type="NCBI Taxonomy" id="3983"/>
    <lineage>
        <taxon>Eukaryota</taxon>
        <taxon>Viridiplantae</taxon>
        <taxon>Streptophyta</taxon>
        <taxon>Embryophyta</taxon>
        <taxon>Tracheophyta</taxon>
        <taxon>Spermatophyta</taxon>
        <taxon>Magnoliopsida</taxon>
        <taxon>eudicotyledons</taxon>
        <taxon>Gunneridae</taxon>
        <taxon>Pentapetalae</taxon>
        <taxon>rosids</taxon>
        <taxon>fabids</taxon>
        <taxon>Malpighiales</taxon>
        <taxon>Euphorbiaceae</taxon>
        <taxon>Crotonoideae</taxon>
        <taxon>Manihoteae</taxon>
        <taxon>Manihot</taxon>
    </lineage>
</organism>
<dbReference type="EMBL" id="CM004387">
    <property type="protein sequence ID" value="OAY61102.1"/>
    <property type="molecule type" value="Genomic_DNA"/>
</dbReference>
<proteinExistence type="predicted"/>
<dbReference type="AlphaFoldDB" id="A0A2C9WNP0"/>
<name>A0A2C9WNP0_MANES</name>
<evidence type="ECO:0000313" key="1">
    <source>
        <dbReference type="EMBL" id="OAY61102.1"/>
    </source>
</evidence>
<dbReference type="STRING" id="3983.A0A2C9WNP0"/>
<protein>
    <submittedName>
        <fullName evidence="1">Uncharacterized protein</fullName>
    </submittedName>
</protein>
<gene>
    <name evidence="1" type="ORF">MANES_01G163900</name>
</gene>
<reference evidence="1" key="1">
    <citation type="submission" date="2016-02" db="EMBL/GenBank/DDBJ databases">
        <title>WGS assembly of Manihot esculenta.</title>
        <authorList>
            <person name="Bredeson J.V."/>
            <person name="Prochnik S.E."/>
            <person name="Lyons J.B."/>
            <person name="Schmutz J."/>
            <person name="Grimwood J."/>
            <person name="Vrebalov J."/>
            <person name="Bart R.S."/>
            <person name="Amuge T."/>
            <person name="Ferguson M.E."/>
            <person name="Green R."/>
            <person name="Putnam N."/>
            <person name="Stites J."/>
            <person name="Rounsley S."/>
            <person name="Rokhsar D.S."/>
        </authorList>
    </citation>
    <scope>NUCLEOTIDE SEQUENCE [LARGE SCALE GENOMIC DNA]</scope>
    <source>
        <tissue evidence="1">Leaf</tissue>
    </source>
</reference>
<accession>A0A2C9WNP0</accession>